<dbReference type="PANTHER" id="PTHR39210:SF1">
    <property type="entry name" value="HEPARIN-SULFATE LYASE"/>
    <property type="match status" value="1"/>
</dbReference>
<dbReference type="EMBL" id="FQXM01000009">
    <property type="protein sequence ID" value="SHH67074.1"/>
    <property type="molecule type" value="Genomic_DNA"/>
</dbReference>
<proteinExistence type="predicted"/>
<evidence type="ECO:0000313" key="6">
    <source>
        <dbReference type="EMBL" id="SHH67074.1"/>
    </source>
</evidence>
<feature type="domain" description="Heparinase II/III-like C-terminal" evidence="5">
    <location>
        <begin position="390"/>
        <end position="505"/>
    </location>
</feature>
<keyword evidence="3" id="KW-0574">Periplasm</keyword>
<gene>
    <name evidence="6" type="ORF">SAMN02745207_01935</name>
</gene>
<dbReference type="STRING" id="1121316.SAMN02745207_01935"/>
<evidence type="ECO:0000256" key="3">
    <source>
        <dbReference type="ARBA" id="ARBA00022764"/>
    </source>
</evidence>
<dbReference type="AlphaFoldDB" id="A0A1M5UVV7"/>
<organism evidence="6 7">
    <name type="scientific">Clostridium grantii DSM 8605</name>
    <dbReference type="NCBI Taxonomy" id="1121316"/>
    <lineage>
        <taxon>Bacteria</taxon>
        <taxon>Bacillati</taxon>
        <taxon>Bacillota</taxon>
        <taxon>Clostridia</taxon>
        <taxon>Eubacteriales</taxon>
        <taxon>Clostridiaceae</taxon>
        <taxon>Clostridium</taxon>
    </lineage>
</organism>
<accession>A0A1M5UVV7</accession>
<dbReference type="GO" id="GO:0042597">
    <property type="term" value="C:periplasmic space"/>
    <property type="evidence" value="ECO:0007669"/>
    <property type="project" value="UniProtKB-SubCell"/>
</dbReference>
<dbReference type="GO" id="GO:0016829">
    <property type="term" value="F:lyase activity"/>
    <property type="evidence" value="ECO:0007669"/>
    <property type="project" value="UniProtKB-KW"/>
</dbReference>
<sequence>MNYFSDLNLVKELDKDKKIYHDMLNEMDKEVTSFAESFKDDSSKMSEWGHNYFCEEDGGRLIFDLEKPHSHVCEICGREFKGQMFDNVWVYFYRNTAIITLVKAATLYKVRGDERYLAYIKNILSFYADHYSEFVIHAKNKVIDDLTYDVGGAAKIMPQALNEAIILVRIISALEMVKNEIGKEYLDEINKKLFIPATNLLTPQLIRIHNIPCWINSALGIVALFTDNKELLDKVFNSEFGVRNQLKEGVTDEGFWYEGSVHYNFFLLEGVTNLLLFTKLYDYDFGEEEAIIRKMFKSAFYYAFDNDILPNPNDGWPNVNLKTYSYIYHVATKIFGENSEVGNFLKNIEKGSLDRATIPLSRPYYYQNEIPLERLTFNPELDFSTMEVINRESNNFASSYYGTLRNDKINVFYKYGHRGPSHAHPDKMNIEVMLGESILTRDLSNAGYASRLCNEWHRMSASHNTVVVDGKNHVSTEGGIILKFTEESLHAKVEDVYEKVDYERKIDLLPSGFNDEFIVSSSEQHTYDWFFHSEAKLLSELSYESASLEFNENGYQHISNVRKVVTDSTIISLEWELDGKIIESKIDITDKEMFICDTFDNPVSSLRTSIILREKNNKATFKVNWTLV</sequence>
<dbReference type="InterPro" id="IPR008929">
    <property type="entry name" value="Chondroitin_lyas"/>
</dbReference>
<evidence type="ECO:0000256" key="2">
    <source>
        <dbReference type="ARBA" id="ARBA00022729"/>
    </source>
</evidence>
<dbReference type="SUPFAM" id="SSF48230">
    <property type="entry name" value="Chondroitin AC/alginate lyase"/>
    <property type="match status" value="1"/>
</dbReference>
<dbReference type="InterPro" id="IPR012480">
    <property type="entry name" value="Hepar_II_III_C"/>
</dbReference>
<evidence type="ECO:0000313" key="7">
    <source>
        <dbReference type="Proteomes" id="UP000184447"/>
    </source>
</evidence>
<protein>
    <submittedName>
        <fullName evidence="6">Heparinase II/III-like protein</fullName>
    </submittedName>
</protein>
<reference evidence="6 7" key="1">
    <citation type="submission" date="2016-11" db="EMBL/GenBank/DDBJ databases">
        <authorList>
            <person name="Jaros S."/>
            <person name="Januszkiewicz K."/>
            <person name="Wedrychowicz H."/>
        </authorList>
    </citation>
    <scope>NUCLEOTIDE SEQUENCE [LARGE SCALE GENOMIC DNA]</scope>
    <source>
        <strain evidence="6 7">DSM 8605</strain>
    </source>
</reference>
<evidence type="ECO:0000256" key="4">
    <source>
        <dbReference type="ARBA" id="ARBA00023239"/>
    </source>
</evidence>
<comment type="subcellular location">
    <subcellularLocation>
        <location evidence="1">Periplasm</location>
    </subcellularLocation>
</comment>
<dbReference type="RefSeq" id="WP_073338233.1">
    <property type="nucleotide sequence ID" value="NZ_FQXM01000009.1"/>
</dbReference>
<dbReference type="Gene3D" id="2.70.98.70">
    <property type="match status" value="1"/>
</dbReference>
<keyword evidence="4" id="KW-0456">Lyase</keyword>
<dbReference type="Gene3D" id="1.50.10.100">
    <property type="entry name" value="Chondroitin AC/alginate lyase"/>
    <property type="match status" value="1"/>
</dbReference>
<dbReference type="PANTHER" id="PTHR39210">
    <property type="entry name" value="HEPARIN-SULFATE LYASE"/>
    <property type="match status" value="1"/>
</dbReference>
<evidence type="ECO:0000259" key="5">
    <source>
        <dbReference type="Pfam" id="PF07940"/>
    </source>
</evidence>
<keyword evidence="2" id="KW-0732">Signal</keyword>
<name>A0A1M5UVV7_9CLOT</name>
<evidence type="ECO:0000256" key="1">
    <source>
        <dbReference type="ARBA" id="ARBA00004418"/>
    </source>
</evidence>
<dbReference type="OrthoDB" id="9772435at2"/>
<dbReference type="Proteomes" id="UP000184447">
    <property type="component" value="Unassembled WGS sequence"/>
</dbReference>
<dbReference type="Pfam" id="PF07940">
    <property type="entry name" value="Hepar_II_III_C"/>
    <property type="match status" value="1"/>
</dbReference>
<keyword evidence="7" id="KW-1185">Reference proteome</keyword>